<reference evidence="1 2" key="1">
    <citation type="journal article" date="2024" name="Microbiology">
        <title>Methylomarinum rosea sp. nov., a novel halophilic methanotrophic bacterium from the hypersaline Lake Elton.</title>
        <authorList>
            <person name="Suleimanov R.Z."/>
            <person name="Oshkin I.Y."/>
            <person name="Danilova O.V."/>
            <person name="Suzina N.E."/>
            <person name="Dedysh S.N."/>
        </authorList>
    </citation>
    <scope>NUCLEOTIDE SEQUENCE [LARGE SCALE GENOMIC DNA]</scope>
    <source>
        <strain evidence="1 2">Ch1-1</strain>
    </source>
</reference>
<dbReference type="Proteomes" id="UP001225378">
    <property type="component" value="Chromosome"/>
</dbReference>
<dbReference type="PROSITE" id="PS51257">
    <property type="entry name" value="PROKAR_LIPOPROTEIN"/>
    <property type="match status" value="1"/>
</dbReference>
<accession>A0AAU7NSZ8</accession>
<organism evidence="1 2">
    <name type="scientific">Methylomarinum roseum</name>
    <dbReference type="NCBI Taxonomy" id="3067653"/>
    <lineage>
        <taxon>Bacteria</taxon>
        <taxon>Pseudomonadati</taxon>
        <taxon>Pseudomonadota</taxon>
        <taxon>Gammaproteobacteria</taxon>
        <taxon>Methylococcales</taxon>
        <taxon>Methylococcaceae</taxon>
        <taxon>Methylomarinum</taxon>
    </lineage>
</organism>
<evidence type="ECO:0000313" key="1">
    <source>
        <dbReference type="EMBL" id="XBS20079.1"/>
    </source>
</evidence>
<dbReference type="KEGG" id="mech:Q9L42_017235"/>
<dbReference type="AlphaFoldDB" id="A0AAU7NSZ8"/>
<dbReference type="EMBL" id="CP157743">
    <property type="protein sequence ID" value="XBS20079.1"/>
    <property type="molecule type" value="Genomic_DNA"/>
</dbReference>
<sequence length="220" mass="24224">MKIKTIMCLTLTYTLSGCAYQPAGKYERPDGISTDALTIKKSQQIKSASASHWNLLAENEAKNLLQRVKGPVMIKKPNFATVFSETYYDLLTSNLVKNNAAVIKDPIPSATTISYKINVVTHNKSSSRPDTFLPLSTFVYYVTAEATEVVKAPFYAIKDQLLKNLSSITEVVVTTQAHKDNLVVSSNSNIYYIETKNSMNYLGTSPTTGNSSINFDVVGD</sequence>
<name>A0AAU7NSZ8_9GAMM</name>
<dbReference type="RefSeq" id="WP_349431492.1">
    <property type="nucleotide sequence ID" value="NZ_CP157743.1"/>
</dbReference>
<keyword evidence="2" id="KW-1185">Reference proteome</keyword>
<protein>
    <recommendedName>
        <fullName evidence="3">Lipoprotein</fullName>
    </recommendedName>
</protein>
<proteinExistence type="predicted"/>
<evidence type="ECO:0008006" key="3">
    <source>
        <dbReference type="Google" id="ProtNLM"/>
    </source>
</evidence>
<gene>
    <name evidence="1" type="ORF">Q9L42_017235</name>
</gene>
<evidence type="ECO:0000313" key="2">
    <source>
        <dbReference type="Proteomes" id="UP001225378"/>
    </source>
</evidence>